<reference evidence="1 2" key="1">
    <citation type="submission" date="2019-02" db="EMBL/GenBank/DDBJ databases">
        <title>Genome sequencing of the rare red list fungi Hericium alpestre (H. flagellum).</title>
        <authorList>
            <person name="Buettner E."/>
            <person name="Kellner H."/>
        </authorList>
    </citation>
    <scope>NUCLEOTIDE SEQUENCE [LARGE SCALE GENOMIC DNA]</scope>
    <source>
        <strain evidence="1 2">DSM 108284</strain>
    </source>
</reference>
<gene>
    <name evidence="1" type="ORF">EWM64_g6034</name>
</gene>
<protein>
    <submittedName>
        <fullName evidence="1">Uncharacterized protein</fullName>
    </submittedName>
</protein>
<comment type="caution">
    <text evidence="1">The sequence shown here is derived from an EMBL/GenBank/DDBJ whole genome shotgun (WGS) entry which is preliminary data.</text>
</comment>
<dbReference type="Proteomes" id="UP000298061">
    <property type="component" value="Unassembled WGS sequence"/>
</dbReference>
<dbReference type="EMBL" id="SFCI01000778">
    <property type="protein sequence ID" value="TFY77977.1"/>
    <property type="molecule type" value="Genomic_DNA"/>
</dbReference>
<dbReference type="AlphaFoldDB" id="A0A4Y9ZVA0"/>
<evidence type="ECO:0000313" key="1">
    <source>
        <dbReference type="EMBL" id="TFY77977.1"/>
    </source>
</evidence>
<accession>A0A4Y9ZVA0</accession>
<organism evidence="1 2">
    <name type="scientific">Hericium alpestre</name>
    <dbReference type="NCBI Taxonomy" id="135208"/>
    <lineage>
        <taxon>Eukaryota</taxon>
        <taxon>Fungi</taxon>
        <taxon>Dikarya</taxon>
        <taxon>Basidiomycota</taxon>
        <taxon>Agaricomycotina</taxon>
        <taxon>Agaricomycetes</taxon>
        <taxon>Russulales</taxon>
        <taxon>Hericiaceae</taxon>
        <taxon>Hericium</taxon>
    </lineage>
</organism>
<keyword evidence="2" id="KW-1185">Reference proteome</keyword>
<proteinExistence type="predicted"/>
<sequence>MKLHPRATDSGDISAKDIVREARWKKVWLKRYDEHAIYTADRLAKGKQDRVKVEKQLEQEWLRTLYRALDKQHQTKKKAGHFKESYDAMTVDEGIKDK</sequence>
<evidence type="ECO:0000313" key="2">
    <source>
        <dbReference type="Proteomes" id="UP000298061"/>
    </source>
</evidence>
<name>A0A4Y9ZVA0_9AGAM</name>